<evidence type="ECO:0000313" key="2">
    <source>
        <dbReference type="Proteomes" id="UP000298663"/>
    </source>
</evidence>
<dbReference type="EMBL" id="AZBU02000005">
    <property type="protein sequence ID" value="TKR75889.1"/>
    <property type="molecule type" value="Genomic_DNA"/>
</dbReference>
<reference evidence="1 2" key="1">
    <citation type="journal article" date="2015" name="Genome Biol.">
        <title>Comparative genomics of Steinernema reveals deeply conserved gene regulatory networks.</title>
        <authorList>
            <person name="Dillman A.R."/>
            <person name="Macchietto M."/>
            <person name="Porter C.F."/>
            <person name="Rogers A."/>
            <person name="Williams B."/>
            <person name="Antoshechkin I."/>
            <person name="Lee M.M."/>
            <person name="Goodwin Z."/>
            <person name="Lu X."/>
            <person name="Lewis E.E."/>
            <person name="Goodrich-Blair H."/>
            <person name="Stock S.P."/>
            <person name="Adams B.J."/>
            <person name="Sternberg P.W."/>
            <person name="Mortazavi A."/>
        </authorList>
    </citation>
    <scope>NUCLEOTIDE SEQUENCE [LARGE SCALE GENOMIC DNA]</scope>
    <source>
        <strain evidence="1 2">ALL</strain>
    </source>
</reference>
<dbReference type="Proteomes" id="UP000298663">
    <property type="component" value="Unassembled WGS sequence"/>
</dbReference>
<name>A0A4U5N0N1_STECR</name>
<proteinExistence type="predicted"/>
<dbReference type="AlphaFoldDB" id="A0A4U5N0N1"/>
<sequence>MKSPRYAAVVLACSSPFFICIKNKCVMYWKHVISESEDPKAAKSKRRATYSYACFDFRDVNRDFEWGKNV</sequence>
<evidence type="ECO:0000313" key="1">
    <source>
        <dbReference type="EMBL" id="TKR75889.1"/>
    </source>
</evidence>
<accession>A0A4U5N0N1</accession>
<comment type="caution">
    <text evidence="1">The sequence shown here is derived from an EMBL/GenBank/DDBJ whole genome shotgun (WGS) entry which is preliminary data.</text>
</comment>
<reference evidence="1 2" key="2">
    <citation type="journal article" date="2019" name="G3 (Bethesda)">
        <title>Hybrid Assembly of the Genome of the Entomopathogenic Nematode Steinernema carpocapsae Identifies the X-Chromosome.</title>
        <authorList>
            <person name="Serra L."/>
            <person name="Macchietto M."/>
            <person name="Macias-Munoz A."/>
            <person name="McGill C.J."/>
            <person name="Rodriguez I.M."/>
            <person name="Rodriguez B."/>
            <person name="Murad R."/>
            <person name="Mortazavi A."/>
        </authorList>
    </citation>
    <scope>NUCLEOTIDE SEQUENCE [LARGE SCALE GENOMIC DNA]</scope>
    <source>
        <strain evidence="1 2">ALL</strain>
    </source>
</reference>
<keyword evidence="2" id="KW-1185">Reference proteome</keyword>
<protein>
    <submittedName>
        <fullName evidence="1">Uncharacterized protein</fullName>
    </submittedName>
</protein>
<gene>
    <name evidence="1" type="ORF">L596_017118</name>
</gene>
<organism evidence="1 2">
    <name type="scientific">Steinernema carpocapsae</name>
    <name type="common">Entomopathogenic nematode</name>
    <dbReference type="NCBI Taxonomy" id="34508"/>
    <lineage>
        <taxon>Eukaryota</taxon>
        <taxon>Metazoa</taxon>
        <taxon>Ecdysozoa</taxon>
        <taxon>Nematoda</taxon>
        <taxon>Chromadorea</taxon>
        <taxon>Rhabditida</taxon>
        <taxon>Tylenchina</taxon>
        <taxon>Panagrolaimomorpha</taxon>
        <taxon>Strongyloidoidea</taxon>
        <taxon>Steinernematidae</taxon>
        <taxon>Steinernema</taxon>
    </lineage>
</organism>